<dbReference type="SMART" id="SM00698">
    <property type="entry name" value="MORN"/>
    <property type="match status" value="6"/>
</dbReference>
<reference evidence="3 4" key="1">
    <citation type="journal article" date="2005" name="Int. J. Syst. Evol. Microbiol.">
        <title>Bacillus litoralis sp. nov., isolated from a tidal flat of the Yellow Sea in Korea.</title>
        <authorList>
            <person name="Yoon J.H."/>
            <person name="Oh T.K."/>
        </authorList>
    </citation>
    <scope>NUCLEOTIDE SEQUENCE [LARGE SCALE GENOMIC DNA]</scope>
    <source>
        <strain evidence="3 4">SW-211</strain>
    </source>
</reference>
<dbReference type="AlphaFoldDB" id="A0A5C6VRC9"/>
<keyword evidence="2" id="KW-0472">Membrane</keyword>
<feature type="transmembrane region" description="Helical" evidence="2">
    <location>
        <begin position="64"/>
        <end position="83"/>
    </location>
</feature>
<dbReference type="Proteomes" id="UP000321363">
    <property type="component" value="Unassembled WGS sequence"/>
</dbReference>
<dbReference type="PANTHER" id="PTHR43215:SF14">
    <property type="entry name" value="RADIAL SPOKE HEAD 1 HOMOLOG"/>
    <property type="match status" value="1"/>
</dbReference>
<evidence type="ECO:0000313" key="3">
    <source>
        <dbReference type="EMBL" id="TXC85948.1"/>
    </source>
</evidence>
<feature type="transmembrane region" description="Helical" evidence="2">
    <location>
        <begin position="6"/>
        <end position="28"/>
    </location>
</feature>
<evidence type="ECO:0000256" key="2">
    <source>
        <dbReference type="SAM" id="Phobius"/>
    </source>
</evidence>
<proteinExistence type="predicted"/>
<gene>
    <name evidence="3" type="ORF">FS935_19160</name>
</gene>
<dbReference type="Pfam" id="PF02493">
    <property type="entry name" value="MORN"/>
    <property type="match status" value="6"/>
</dbReference>
<keyword evidence="4" id="KW-1185">Reference proteome</keyword>
<protein>
    <submittedName>
        <fullName evidence="3">Uncharacterized protein</fullName>
    </submittedName>
</protein>
<evidence type="ECO:0000313" key="4">
    <source>
        <dbReference type="Proteomes" id="UP000321363"/>
    </source>
</evidence>
<feature type="transmembrane region" description="Helical" evidence="2">
    <location>
        <begin position="103"/>
        <end position="124"/>
    </location>
</feature>
<dbReference type="EMBL" id="VOQF01000014">
    <property type="protein sequence ID" value="TXC85948.1"/>
    <property type="molecule type" value="Genomic_DNA"/>
</dbReference>
<comment type="caution">
    <text evidence="3">The sequence shown here is derived from an EMBL/GenBank/DDBJ whole genome shotgun (WGS) entry which is preliminary data.</text>
</comment>
<name>A0A5C6VRC9_9BACI</name>
<keyword evidence="2" id="KW-0812">Transmembrane</keyword>
<evidence type="ECO:0000256" key="1">
    <source>
        <dbReference type="ARBA" id="ARBA00022737"/>
    </source>
</evidence>
<accession>A0A5C6VRC9</accession>
<keyword evidence="2" id="KW-1133">Transmembrane helix</keyword>
<organism evidence="3 4">
    <name type="scientific">Metabacillus litoralis</name>
    <dbReference type="NCBI Taxonomy" id="152268"/>
    <lineage>
        <taxon>Bacteria</taxon>
        <taxon>Bacillati</taxon>
        <taxon>Bacillota</taxon>
        <taxon>Bacilli</taxon>
        <taxon>Bacillales</taxon>
        <taxon>Bacillaceae</taxon>
        <taxon>Metabacillus</taxon>
    </lineage>
</organism>
<keyword evidence="1" id="KW-0677">Repeat</keyword>
<dbReference type="PANTHER" id="PTHR43215">
    <property type="entry name" value="RADIAL SPOKE HEAD 1 HOMOLOG"/>
    <property type="match status" value="1"/>
</dbReference>
<dbReference type="RefSeq" id="WP_146950264.1">
    <property type="nucleotide sequence ID" value="NZ_VOQF01000014.1"/>
</dbReference>
<dbReference type="Gene3D" id="2.20.110.10">
    <property type="entry name" value="Histone H3 K4-specific methyltransferase SET7/9 N-terminal domain"/>
    <property type="match status" value="3"/>
</dbReference>
<sequence length="291" mass="33429">MLSFLLLLALLAFILLIIGVIKPKWIVLWKKKDERTRKTVLIYFGNILLWSLVFALGFMISWIFFFMILVIILGIYIIISFFIGMAVPTKVFLIGDRTRKRILIQYSVLFVLFLSLLIVVAINLPDEIDERIPSATYEGEYSNGFMHGQGRSFNNSSYYEGDWINGERNGQGVELQDMGLISIKYDGEWKDDLENGQGIMTIKFLWVEMKYEGELKDGNREGYGKFIDRAGNIYEGEWLNDAPNGKGKSTLTNGDTYEGEFKDWQRQGYGKAVLNDGEVLEGNWVEDELVE</sequence>
<dbReference type="SUPFAM" id="SSF82185">
    <property type="entry name" value="Histone H3 K4-specific methyltransferase SET7/9 N-terminal domain"/>
    <property type="match status" value="2"/>
</dbReference>
<dbReference type="OrthoDB" id="38457at2"/>
<feature type="transmembrane region" description="Helical" evidence="2">
    <location>
        <begin position="40"/>
        <end position="58"/>
    </location>
</feature>
<dbReference type="InterPro" id="IPR003409">
    <property type="entry name" value="MORN"/>
</dbReference>